<gene>
    <name evidence="5" type="ORF">Tco_1067440</name>
</gene>
<dbReference type="InterPro" id="IPR027417">
    <property type="entry name" value="P-loop_NTPase"/>
</dbReference>
<dbReference type="EMBL" id="BQNB010019477">
    <property type="protein sequence ID" value="GJT85723.1"/>
    <property type="molecule type" value="Genomic_DNA"/>
</dbReference>
<reference evidence="5" key="2">
    <citation type="submission" date="2022-01" db="EMBL/GenBank/DDBJ databases">
        <authorList>
            <person name="Yamashiro T."/>
            <person name="Shiraishi A."/>
            <person name="Satake H."/>
            <person name="Nakayama K."/>
        </authorList>
    </citation>
    <scope>NUCLEOTIDE SEQUENCE</scope>
</reference>
<organism evidence="5 6">
    <name type="scientific">Tanacetum coccineum</name>
    <dbReference type="NCBI Taxonomy" id="301880"/>
    <lineage>
        <taxon>Eukaryota</taxon>
        <taxon>Viridiplantae</taxon>
        <taxon>Streptophyta</taxon>
        <taxon>Embryophyta</taxon>
        <taxon>Tracheophyta</taxon>
        <taxon>Spermatophyta</taxon>
        <taxon>Magnoliopsida</taxon>
        <taxon>eudicotyledons</taxon>
        <taxon>Gunneridae</taxon>
        <taxon>Pentapetalae</taxon>
        <taxon>asterids</taxon>
        <taxon>campanulids</taxon>
        <taxon>Asterales</taxon>
        <taxon>Asteraceae</taxon>
        <taxon>Asteroideae</taxon>
        <taxon>Anthemideae</taxon>
        <taxon>Anthemidinae</taxon>
        <taxon>Tanacetum</taxon>
    </lineage>
</organism>
<dbReference type="SUPFAM" id="SSF52540">
    <property type="entry name" value="P-loop containing nucleoside triphosphate hydrolases"/>
    <property type="match status" value="1"/>
</dbReference>
<evidence type="ECO:0000313" key="6">
    <source>
        <dbReference type="Proteomes" id="UP001151760"/>
    </source>
</evidence>
<sequence length="448" mass="53040">MFIIILKIWVCRHMTQAFAEEIFKKVDRKATGTNLYKQQKQEAAMLARKQKSYKLLEADDDDENAVASQSKKTDKRVKRFRKKSENQEDEDEDDEGVGHLRQDKRAKHKASRDETDESESEEERLRDQQEREELERHLREKDASRTAKLTEHKLSKREEEEAIRRAKALKQDQGGIGTLRKVSRQEYLKKRELKKLEEIRDDIEDEHYLFNDVKLTQVEERELRYRKQIYELVKKRTQEDDNLNEYRLPDAYDDEHAPNQEKRFAVAMERYRDSKDGDKMNPFAEQEAWEDHQIGKATLQYASKNKKQSEDYEYVFEDQIDFIQHEVMDGVNVDSELEQYVHEKSMAKTEHEKLLADRKTLPMYPYRESLLKAVEDHQILVIVGETGSGKTTQIPQYLHEAGYTKRGMIGCTQPRRVAAMSVAARVANFRNILTFLIKNNLKNLKKKF</sequence>
<proteinExistence type="predicted"/>
<comment type="caution">
    <text evidence="5">The sequence shown here is derived from an EMBL/GenBank/DDBJ whole genome shotgun (WGS) entry which is preliminary data.</text>
</comment>
<evidence type="ECO:0000313" key="5">
    <source>
        <dbReference type="EMBL" id="GJT85723.1"/>
    </source>
</evidence>
<keyword evidence="6" id="KW-1185">Reference proteome</keyword>
<dbReference type="PANTHER" id="PTHR18934">
    <property type="entry name" value="ATP-DEPENDENT RNA HELICASE"/>
    <property type="match status" value="1"/>
</dbReference>
<evidence type="ECO:0000256" key="1">
    <source>
        <dbReference type="ARBA" id="ARBA00012552"/>
    </source>
</evidence>
<evidence type="ECO:0000256" key="2">
    <source>
        <dbReference type="ARBA" id="ARBA00047984"/>
    </source>
</evidence>
<feature type="chain" id="PRO_5045198670" description="RNA helicase" evidence="4">
    <location>
        <begin position="20"/>
        <end position="448"/>
    </location>
</feature>
<name>A0ABQ5HD42_9ASTR</name>
<feature type="signal peptide" evidence="4">
    <location>
        <begin position="1"/>
        <end position="19"/>
    </location>
</feature>
<protein>
    <recommendedName>
        <fullName evidence="1">RNA helicase</fullName>
        <ecNumber evidence="1">3.6.4.13</ecNumber>
    </recommendedName>
</protein>
<dbReference type="Proteomes" id="UP001151760">
    <property type="component" value="Unassembled WGS sequence"/>
</dbReference>
<comment type="catalytic activity">
    <reaction evidence="2">
        <text>ATP + H2O = ADP + phosphate + H(+)</text>
        <dbReference type="Rhea" id="RHEA:13065"/>
        <dbReference type="ChEBI" id="CHEBI:15377"/>
        <dbReference type="ChEBI" id="CHEBI:15378"/>
        <dbReference type="ChEBI" id="CHEBI:30616"/>
        <dbReference type="ChEBI" id="CHEBI:43474"/>
        <dbReference type="ChEBI" id="CHEBI:456216"/>
        <dbReference type="EC" id="3.6.4.13"/>
    </reaction>
</comment>
<keyword evidence="4" id="KW-0732">Signal</keyword>
<feature type="region of interest" description="Disordered" evidence="3">
    <location>
        <begin position="55"/>
        <end position="162"/>
    </location>
</feature>
<dbReference type="EC" id="3.6.4.13" evidence="1"/>
<feature type="compositionally biased region" description="Basic residues" evidence="3">
    <location>
        <begin position="73"/>
        <end position="82"/>
    </location>
</feature>
<dbReference type="Gene3D" id="3.40.50.300">
    <property type="entry name" value="P-loop containing nucleotide triphosphate hydrolases"/>
    <property type="match status" value="1"/>
</dbReference>
<dbReference type="PANTHER" id="PTHR18934:SF83">
    <property type="entry name" value="PRE-MRNA-SPLICING FACTOR ATP-DEPENDENT RNA HELICASE DHX16"/>
    <property type="match status" value="1"/>
</dbReference>
<reference evidence="5" key="1">
    <citation type="journal article" date="2022" name="Int. J. Mol. Sci.">
        <title>Draft Genome of Tanacetum Coccineum: Genomic Comparison of Closely Related Tanacetum-Family Plants.</title>
        <authorList>
            <person name="Yamashiro T."/>
            <person name="Shiraishi A."/>
            <person name="Nakayama K."/>
            <person name="Satake H."/>
        </authorList>
    </citation>
    <scope>NUCLEOTIDE SEQUENCE</scope>
</reference>
<evidence type="ECO:0000256" key="3">
    <source>
        <dbReference type="SAM" id="MobiDB-lite"/>
    </source>
</evidence>
<feature type="compositionally biased region" description="Basic and acidic residues" evidence="3">
    <location>
        <begin position="123"/>
        <end position="162"/>
    </location>
</feature>
<evidence type="ECO:0000256" key="4">
    <source>
        <dbReference type="SAM" id="SignalP"/>
    </source>
</evidence>
<accession>A0ABQ5HD42</accession>